<reference evidence="2" key="1">
    <citation type="journal article" date="2019" name="Int. J. Syst. Evol. Microbiol.">
        <title>The Global Catalogue of Microorganisms (GCM) 10K type strain sequencing project: providing services to taxonomists for standard genome sequencing and annotation.</title>
        <authorList>
            <consortium name="The Broad Institute Genomics Platform"/>
            <consortium name="The Broad Institute Genome Sequencing Center for Infectious Disease"/>
            <person name="Wu L."/>
            <person name="Ma J."/>
        </authorList>
    </citation>
    <scope>NUCLEOTIDE SEQUENCE [LARGE SCALE GENOMIC DNA]</scope>
    <source>
        <strain evidence="2">CGMCC 1.12237</strain>
    </source>
</reference>
<protein>
    <submittedName>
        <fullName evidence="1">Uncharacterized protein</fullName>
    </submittedName>
</protein>
<sequence>MKTNKELVQKINEFPENLSKLAHYLMKDIDRGDLSNSQVEDRIKQEIKEIVLEEMEK</sequence>
<proteinExistence type="predicted"/>
<organism evidence="1 2">
    <name type="scientific">Lederbergia graminis</name>
    <dbReference type="NCBI Taxonomy" id="735518"/>
    <lineage>
        <taxon>Bacteria</taxon>
        <taxon>Bacillati</taxon>
        <taxon>Bacillota</taxon>
        <taxon>Bacilli</taxon>
        <taxon>Bacillales</taxon>
        <taxon>Bacillaceae</taxon>
        <taxon>Lederbergia</taxon>
    </lineage>
</organism>
<dbReference type="Proteomes" id="UP001596147">
    <property type="component" value="Unassembled WGS sequence"/>
</dbReference>
<dbReference type="EMBL" id="JBHSMC010000020">
    <property type="protein sequence ID" value="MFC5465961.1"/>
    <property type="molecule type" value="Genomic_DNA"/>
</dbReference>
<gene>
    <name evidence="1" type="ORF">ACFPM4_14610</name>
</gene>
<accession>A0ABW0LN62</accession>
<comment type="caution">
    <text evidence="1">The sequence shown here is derived from an EMBL/GenBank/DDBJ whole genome shotgun (WGS) entry which is preliminary data.</text>
</comment>
<keyword evidence="2" id="KW-1185">Reference proteome</keyword>
<dbReference type="RefSeq" id="WP_382353168.1">
    <property type="nucleotide sequence ID" value="NZ_JBHSMC010000020.1"/>
</dbReference>
<evidence type="ECO:0000313" key="1">
    <source>
        <dbReference type="EMBL" id="MFC5465961.1"/>
    </source>
</evidence>
<name>A0ABW0LN62_9BACI</name>
<evidence type="ECO:0000313" key="2">
    <source>
        <dbReference type="Proteomes" id="UP001596147"/>
    </source>
</evidence>